<organism evidence="1 2">
    <name type="scientific">Clostridium fallax</name>
    <dbReference type="NCBI Taxonomy" id="1533"/>
    <lineage>
        <taxon>Bacteria</taxon>
        <taxon>Bacillati</taxon>
        <taxon>Bacillota</taxon>
        <taxon>Clostridia</taxon>
        <taxon>Eubacteriales</taxon>
        <taxon>Clostridiaceae</taxon>
        <taxon>Clostridium</taxon>
    </lineage>
</organism>
<dbReference type="Proteomes" id="UP000184035">
    <property type="component" value="Unassembled WGS sequence"/>
</dbReference>
<dbReference type="RefSeq" id="WP_072892445.1">
    <property type="nucleotide sequence ID" value="NZ_FQVM01000002.1"/>
</dbReference>
<evidence type="ECO:0000313" key="2">
    <source>
        <dbReference type="Proteomes" id="UP000184035"/>
    </source>
</evidence>
<reference evidence="1 2" key="1">
    <citation type="submission" date="2016-11" db="EMBL/GenBank/DDBJ databases">
        <authorList>
            <person name="Jaros S."/>
            <person name="Januszkiewicz K."/>
            <person name="Wedrychowicz H."/>
        </authorList>
    </citation>
    <scope>NUCLEOTIDE SEQUENCE [LARGE SCALE GENOMIC DNA]</scope>
    <source>
        <strain evidence="1 2">DSM 2631</strain>
    </source>
</reference>
<keyword evidence="2" id="KW-1185">Reference proteome</keyword>
<dbReference type="AlphaFoldDB" id="A0A1M4T5J8"/>
<dbReference type="OrthoDB" id="1935347at2"/>
<dbReference type="EMBL" id="FQVM01000002">
    <property type="protein sequence ID" value="SHE39654.1"/>
    <property type="molecule type" value="Genomic_DNA"/>
</dbReference>
<accession>A0A1M4T5J8</accession>
<name>A0A1M4T5J8_9CLOT</name>
<sequence length="100" mass="11720">MGKRNSANNNLLRTYKDKTSPKVYAILVKLVNEDKENLAEDVLKVDYLITYANTSIKAKDFREAREVLARVEERLKKLDDNEVDISHLEYLYNNLKKQCK</sequence>
<evidence type="ECO:0000313" key="1">
    <source>
        <dbReference type="EMBL" id="SHE39654.1"/>
    </source>
</evidence>
<protein>
    <submittedName>
        <fullName evidence="1">Uncharacterized protein</fullName>
    </submittedName>
</protein>
<dbReference type="STRING" id="1533.SAMN05443638_10223"/>
<proteinExistence type="predicted"/>
<gene>
    <name evidence="1" type="ORF">SAMN05443638_10223</name>
</gene>